<feature type="region of interest" description="Disordered" evidence="1">
    <location>
        <begin position="82"/>
        <end position="111"/>
    </location>
</feature>
<evidence type="ECO:0000256" key="1">
    <source>
        <dbReference type="SAM" id="MobiDB-lite"/>
    </source>
</evidence>
<evidence type="ECO:0000313" key="4">
    <source>
        <dbReference type="Proteomes" id="UP000262954"/>
    </source>
</evidence>
<keyword evidence="2" id="KW-0812">Transmembrane</keyword>
<proteinExistence type="predicted"/>
<dbReference type="Proteomes" id="UP000262954">
    <property type="component" value="Unassembled WGS sequence"/>
</dbReference>
<name>A0A316RH20_9BACT</name>
<evidence type="ECO:0000313" key="3">
    <source>
        <dbReference type="EMBL" id="HBJ07410.1"/>
    </source>
</evidence>
<protein>
    <submittedName>
        <fullName evidence="3">Uncharacterized protein</fullName>
    </submittedName>
</protein>
<feature type="transmembrane region" description="Helical" evidence="2">
    <location>
        <begin position="20"/>
        <end position="37"/>
    </location>
</feature>
<comment type="caution">
    <text evidence="3">The sequence shown here is derived from an EMBL/GenBank/DDBJ whole genome shotgun (WGS) entry which is preliminary data.</text>
</comment>
<gene>
    <name evidence="3" type="ORF">DDY73_00240</name>
</gene>
<dbReference type="GeneID" id="92929250"/>
<organism evidence="3 4">
    <name type="scientific">Coprobacter fastidiosus</name>
    <dbReference type="NCBI Taxonomy" id="1099853"/>
    <lineage>
        <taxon>Bacteria</taxon>
        <taxon>Pseudomonadati</taxon>
        <taxon>Bacteroidota</taxon>
        <taxon>Bacteroidia</taxon>
        <taxon>Bacteroidales</taxon>
        <taxon>Barnesiellaceae</taxon>
        <taxon>Coprobacter</taxon>
    </lineage>
</organism>
<feature type="compositionally biased region" description="Polar residues" evidence="1">
    <location>
        <begin position="101"/>
        <end position="111"/>
    </location>
</feature>
<reference evidence="3 4" key="1">
    <citation type="journal article" date="2018" name="Nat. Biotechnol.">
        <title>A standardized bacterial taxonomy based on genome phylogeny substantially revises the tree of life.</title>
        <authorList>
            <person name="Parks D.H."/>
            <person name="Chuvochina M."/>
            <person name="Waite D.W."/>
            <person name="Rinke C."/>
            <person name="Skarshewski A."/>
            <person name="Chaumeil P.A."/>
            <person name="Hugenholtz P."/>
        </authorList>
    </citation>
    <scope>NUCLEOTIDE SEQUENCE [LARGE SCALE GENOMIC DNA]</scope>
    <source>
        <strain evidence="3">UBA11482</strain>
    </source>
</reference>
<dbReference type="EMBL" id="DNWC01000006">
    <property type="protein sequence ID" value="HBJ07410.1"/>
    <property type="molecule type" value="Genomic_DNA"/>
</dbReference>
<keyword evidence="2" id="KW-1133">Transmembrane helix</keyword>
<accession>A0A316RH20</accession>
<evidence type="ECO:0000256" key="2">
    <source>
        <dbReference type="SAM" id="Phobius"/>
    </source>
</evidence>
<dbReference type="RefSeq" id="WP_009319167.1">
    <property type="nucleotide sequence ID" value="NZ_AP028032.1"/>
</dbReference>
<sequence>MKESEKYRFWNFSRGERFAVILLLCSIAILLVVRFYGTTRQAEPETSDFEQFETEISDFKKQISIKKDTIRHKKNSVKKKVTPIYRPQEQSFAPVERESLENTVQNQNSGN</sequence>
<dbReference type="AlphaFoldDB" id="A0A316RH20"/>
<keyword evidence="2" id="KW-0472">Membrane</keyword>